<keyword evidence="1" id="KW-0472">Membrane</keyword>
<reference evidence="2 3" key="1">
    <citation type="submission" date="2020-08" db="EMBL/GenBank/DDBJ databases">
        <title>Genomic Encyclopedia of Type Strains, Phase IV (KMG-IV): sequencing the most valuable type-strain genomes for metagenomic binning, comparative biology and taxonomic classification.</title>
        <authorList>
            <person name="Goeker M."/>
        </authorList>
    </citation>
    <scope>NUCLEOTIDE SEQUENCE [LARGE SCALE GENOMIC DNA]</scope>
    <source>
        <strain evidence="2 3">DSM 26718</strain>
    </source>
</reference>
<keyword evidence="1" id="KW-0812">Transmembrane</keyword>
<feature type="transmembrane region" description="Helical" evidence="1">
    <location>
        <begin position="62"/>
        <end position="81"/>
    </location>
</feature>
<name>A0A7W9T3N0_9BACT</name>
<sequence>MNALIALMKCDGLHPILSFIFPEDTFSCTDRFAYASCHLFAQCHLCIGHSAYPGPAGFHNDYPLFLDVFACLTGVINALIAWPLKHHLVVLAISFPQLLYCLGATASNDEIGYEEMRWDLLLPKAPDAIHDLLQATSALAALLMPGVAVFLCLLVLYNAARKHFRRKPAPTTSTTLRHR</sequence>
<feature type="transmembrane region" description="Helical" evidence="1">
    <location>
        <begin position="132"/>
        <end position="157"/>
    </location>
</feature>
<gene>
    <name evidence="2" type="ORF">HNQ93_003696</name>
</gene>
<protein>
    <submittedName>
        <fullName evidence="2">Uncharacterized protein</fullName>
    </submittedName>
</protein>
<dbReference type="EMBL" id="JACHGG010000006">
    <property type="protein sequence ID" value="MBB6060821.1"/>
    <property type="molecule type" value="Genomic_DNA"/>
</dbReference>
<evidence type="ECO:0000313" key="3">
    <source>
        <dbReference type="Proteomes" id="UP000532746"/>
    </source>
</evidence>
<dbReference type="Proteomes" id="UP000532746">
    <property type="component" value="Unassembled WGS sequence"/>
</dbReference>
<evidence type="ECO:0000256" key="1">
    <source>
        <dbReference type="SAM" id="Phobius"/>
    </source>
</evidence>
<proteinExistence type="predicted"/>
<keyword evidence="3" id="KW-1185">Reference proteome</keyword>
<evidence type="ECO:0000313" key="2">
    <source>
        <dbReference type="EMBL" id="MBB6060821.1"/>
    </source>
</evidence>
<organism evidence="2 3">
    <name type="scientific">Hymenobacter luteus</name>
    <dbReference type="NCBI Taxonomy" id="1411122"/>
    <lineage>
        <taxon>Bacteria</taxon>
        <taxon>Pseudomonadati</taxon>
        <taxon>Bacteroidota</taxon>
        <taxon>Cytophagia</taxon>
        <taxon>Cytophagales</taxon>
        <taxon>Hymenobacteraceae</taxon>
        <taxon>Hymenobacter</taxon>
    </lineage>
</organism>
<accession>A0A7W9T3N0</accession>
<dbReference type="RefSeq" id="WP_183404881.1">
    <property type="nucleotide sequence ID" value="NZ_JACHGG010000006.1"/>
</dbReference>
<dbReference type="AlphaFoldDB" id="A0A7W9T3N0"/>
<comment type="caution">
    <text evidence="2">The sequence shown here is derived from an EMBL/GenBank/DDBJ whole genome shotgun (WGS) entry which is preliminary data.</text>
</comment>
<keyword evidence="1" id="KW-1133">Transmembrane helix</keyword>